<accession>A0A645B5X4</accession>
<proteinExistence type="predicted"/>
<keyword evidence="1" id="KW-0472">Membrane</keyword>
<feature type="transmembrane region" description="Helical" evidence="1">
    <location>
        <begin position="35"/>
        <end position="60"/>
    </location>
</feature>
<evidence type="ECO:0000313" key="2">
    <source>
        <dbReference type="EMBL" id="MPM60835.1"/>
    </source>
</evidence>
<evidence type="ECO:0000256" key="1">
    <source>
        <dbReference type="SAM" id="Phobius"/>
    </source>
</evidence>
<reference evidence="2" key="1">
    <citation type="submission" date="2019-08" db="EMBL/GenBank/DDBJ databases">
        <authorList>
            <person name="Kucharzyk K."/>
            <person name="Murdoch R.W."/>
            <person name="Higgins S."/>
            <person name="Loffler F."/>
        </authorList>
    </citation>
    <scope>NUCLEOTIDE SEQUENCE</scope>
</reference>
<keyword evidence="1" id="KW-1133">Transmembrane helix</keyword>
<name>A0A645B5X4_9ZZZZ</name>
<organism evidence="2">
    <name type="scientific">bioreactor metagenome</name>
    <dbReference type="NCBI Taxonomy" id="1076179"/>
    <lineage>
        <taxon>unclassified sequences</taxon>
        <taxon>metagenomes</taxon>
        <taxon>ecological metagenomes</taxon>
    </lineage>
</organism>
<dbReference type="EMBL" id="VSSQ01018013">
    <property type="protein sequence ID" value="MPM60835.1"/>
    <property type="molecule type" value="Genomic_DNA"/>
</dbReference>
<feature type="transmembrane region" description="Helical" evidence="1">
    <location>
        <begin position="6"/>
        <end position="23"/>
    </location>
</feature>
<dbReference type="AlphaFoldDB" id="A0A645B5X4"/>
<protein>
    <submittedName>
        <fullName evidence="2">Uncharacterized protein</fullName>
    </submittedName>
</protein>
<comment type="caution">
    <text evidence="2">The sequence shown here is derived from an EMBL/GenBank/DDBJ whole genome shotgun (WGS) entry which is preliminary data.</text>
</comment>
<gene>
    <name evidence="2" type="ORF">SDC9_107689</name>
</gene>
<keyword evidence="1" id="KW-0812">Transmembrane</keyword>
<sequence length="67" mass="7693">MLQNGLNVFIFTVLAIILPFLIAKICKNRKMQGAWFWIIILSFAEVIILFADIIIIYTMISGKLLFS</sequence>